<dbReference type="AlphaFoldDB" id="A0A7K0KFK2"/>
<keyword evidence="2" id="KW-1185">Reference proteome</keyword>
<sequence>MEAFLILIASWLIVYLATRKKDSIRPMDQYEKERIRRSNKRFIEEEKESNRKLKRALYDFLWGANKNL</sequence>
<name>A0A7K0KFK2_9BACT</name>
<gene>
    <name evidence="1" type="ORF">FYJ73_08580</name>
</gene>
<protein>
    <submittedName>
        <fullName evidence="1">Uncharacterized protein</fullName>
    </submittedName>
</protein>
<evidence type="ECO:0000313" key="2">
    <source>
        <dbReference type="Proteomes" id="UP000438914"/>
    </source>
</evidence>
<organism evidence="1 2">
    <name type="scientific">Hallella mizrahii</name>
    <dbReference type="NCBI Taxonomy" id="2606637"/>
    <lineage>
        <taxon>Bacteria</taxon>
        <taxon>Pseudomonadati</taxon>
        <taxon>Bacteroidota</taxon>
        <taxon>Bacteroidia</taxon>
        <taxon>Bacteroidales</taxon>
        <taxon>Prevotellaceae</taxon>
        <taxon>Hallella</taxon>
    </lineage>
</organism>
<dbReference type="RefSeq" id="WP_154534300.1">
    <property type="nucleotide sequence ID" value="NZ_VUNG01000020.1"/>
</dbReference>
<dbReference type="EMBL" id="VUNG01000020">
    <property type="protein sequence ID" value="MST84722.1"/>
    <property type="molecule type" value="Genomic_DNA"/>
</dbReference>
<reference evidence="1 2" key="1">
    <citation type="submission" date="2019-08" db="EMBL/GenBank/DDBJ databases">
        <title>In-depth cultivation of the pig gut microbiome towards novel bacterial diversity and tailored functional studies.</title>
        <authorList>
            <person name="Wylensek D."/>
            <person name="Hitch T.C.A."/>
            <person name="Clavel T."/>
        </authorList>
    </citation>
    <scope>NUCLEOTIDE SEQUENCE [LARGE SCALE GENOMIC DNA]</scope>
    <source>
        <strain evidence="1 2">LKV-178-WT-2A</strain>
    </source>
</reference>
<accession>A0A7K0KFK2</accession>
<dbReference type="Proteomes" id="UP000438914">
    <property type="component" value="Unassembled WGS sequence"/>
</dbReference>
<evidence type="ECO:0000313" key="1">
    <source>
        <dbReference type="EMBL" id="MST84722.1"/>
    </source>
</evidence>
<comment type="caution">
    <text evidence="1">The sequence shown here is derived from an EMBL/GenBank/DDBJ whole genome shotgun (WGS) entry which is preliminary data.</text>
</comment>
<proteinExistence type="predicted"/>